<sequence>MEATFIKGLKTDLRATVRVMKPEGLSHAMELAISIEDNQSLGVDTRVGGNFNRSNSYRYNSAATSGFTRNSISSSSQSVAPKGSVSVSSTATKGGLVTRSGQFKRLTEAEWADKYCLDHPHVCGSTSFAPRKNWY</sequence>
<dbReference type="Proteomes" id="UP000245207">
    <property type="component" value="Unassembled WGS sequence"/>
</dbReference>
<dbReference type="AlphaFoldDB" id="A0A2U1L0P3"/>
<evidence type="ECO:0000256" key="1">
    <source>
        <dbReference type="SAM" id="MobiDB-lite"/>
    </source>
</evidence>
<reference evidence="2 3" key="1">
    <citation type="journal article" date="2018" name="Mol. Plant">
        <title>The genome of Artemisia annua provides insight into the evolution of Asteraceae family and artemisinin biosynthesis.</title>
        <authorList>
            <person name="Shen Q."/>
            <person name="Zhang L."/>
            <person name="Liao Z."/>
            <person name="Wang S."/>
            <person name="Yan T."/>
            <person name="Shi P."/>
            <person name="Liu M."/>
            <person name="Fu X."/>
            <person name="Pan Q."/>
            <person name="Wang Y."/>
            <person name="Lv Z."/>
            <person name="Lu X."/>
            <person name="Zhang F."/>
            <person name="Jiang W."/>
            <person name="Ma Y."/>
            <person name="Chen M."/>
            <person name="Hao X."/>
            <person name="Li L."/>
            <person name="Tang Y."/>
            <person name="Lv G."/>
            <person name="Zhou Y."/>
            <person name="Sun X."/>
            <person name="Brodelius P.E."/>
            <person name="Rose J.K.C."/>
            <person name="Tang K."/>
        </authorList>
    </citation>
    <scope>NUCLEOTIDE SEQUENCE [LARGE SCALE GENOMIC DNA]</scope>
    <source>
        <strain evidence="3">cv. Huhao1</strain>
        <tissue evidence="2">Leaf</tissue>
    </source>
</reference>
<keyword evidence="3" id="KW-1185">Reference proteome</keyword>
<organism evidence="2 3">
    <name type="scientific">Artemisia annua</name>
    <name type="common">Sweet wormwood</name>
    <dbReference type="NCBI Taxonomy" id="35608"/>
    <lineage>
        <taxon>Eukaryota</taxon>
        <taxon>Viridiplantae</taxon>
        <taxon>Streptophyta</taxon>
        <taxon>Embryophyta</taxon>
        <taxon>Tracheophyta</taxon>
        <taxon>Spermatophyta</taxon>
        <taxon>Magnoliopsida</taxon>
        <taxon>eudicotyledons</taxon>
        <taxon>Gunneridae</taxon>
        <taxon>Pentapetalae</taxon>
        <taxon>asterids</taxon>
        <taxon>campanulids</taxon>
        <taxon>Asterales</taxon>
        <taxon>Asteraceae</taxon>
        <taxon>Asteroideae</taxon>
        <taxon>Anthemideae</taxon>
        <taxon>Artemisiinae</taxon>
        <taxon>Artemisia</taxon>
    </lineage>
</organism>
<dbReference type="EMBL" id="PKPP01012325">
    <property type="protein sequence ID" value="PWA42568.1"/>
    <property type="molecule type" value="Genomic_DNA"/>
</dbReference>
<protein>
    <submittedName>
        <fullName evidence="2">Uncharacterized protein</fullName>
    </submittedName>
</protein>
<feature type="region of interest" description="Disordered" evidence="1">
    <location>
        <begin position="69"/>
        <end position="91"/>
    </location>
</feature>
<comment type="caution">
    <text evidence="2">The sequence shown here is derived from an EMBL/GenBank/DDBJ whole genome shotgun (WGS) entry which is preliminary data.</text>
</comment>
<name>A0A2U1L0P3_ARTAN</name>
<accession>A0A2U1L0P3</accession>
<evidence type="ECO:0000313" key="3">
    <source>
        <dbReference type="Proteomes" id="UP000245207"/>
    </source>
</evidence>
<dbReference type="OrthoDB" id="2013610at2759"/>
<evidence type="ECO:0000313" key="2">
    <source>
        <dbReference type="EMBL" id="PWA42568.1"/>
    </source>
</evidence>
<gene>
    <name evidence="2" type="ORF">CTI12_AA543550</name>
</gene>
<proteinExistence type="predicted"/>